<dbReference type="KEGG" id="hdo:MUK72_00125"/>
<dbReference type="EMBL" id="BAAADN010000017">
    <property type="protein sequence ID" value="GAA0455544.1"/>
    <property type="molecule type" value="Genomic_DNA"/>
</dbReference>
<name>A0AAV3SD88_HALDO</name>
<dbReference type="RefSeq" id="WP_244702453.1">
    <property type="nucleotide sequence ID" value="NZ_BAAADN010000017.1"/>
</dbReference>
<proteinExistence type="predicted"/>
<dbReference type="AlphaFoldDB" id="A0AAV3SD88"/>
<keyword evidence="3" id="KW-1185">Reference proteome</keyword>
<dbReference type="SUPFAM" id="SSF48371">
    <property type="entry name" value="ARM repeat"/>
    <property type="match status" value="1"/>
</dbReference>
<evidence type="ECO:0000313" key="2">
    <source>
        <dbReference type="EMBL" id="UOO95150.1"/>
    </source>
</evidence>
<dbReference type="EMBL" id="CP095005">
    <property type="protein sequence ID" value="UOO95150.1"/>
    <property type="molecule type" value="Genomic_DNA"/>
</dbReference>
<dbReference type="Proteomes" id="UP000830542">
    <property type="component" value="Chromosome"/>
</dbReference>
<protein>
    <submittedName>
        <fullName evidence="1">Uncharacterized protein</fullName>
    </submittedName>
</protein>
<reference evidence="2" key="2">
    <citation type="submission" date="2022-04" db="EMBL/GenBank/DDBJ databases">
        <title>Sequencing and genomic assembly of Halococcus dombrowskii.</title>
        <authorList>
            <person name="Lim S.W."/>
            <person name="MacLea K.S."/>
        </authorList>
    </citation>
    <scope>NUCLEOTIDE SEQUENCE</scope>
    <source>
        <strain evidence="2">H4</strain>
    </source>
</reference>
<evidence type="ECO:0000313" key="1">
    <source>
        <dbReference type="EMBL" id="GAA0455544.1"/>
    </source>
</evidence>
<dbReference type="GeneID" id="71760207"/>
<gene>
    <name evidence="1" type="ORF">GCM10008985_09260</name>
    <name evidence="2" type="ORF">MUK72_00125</name>
</gene>
<reference evidence="1" key="3">
    <citation type="submission" date="2023-12" db="EMBL/GenBank/DDBJ databases">
        <authorList>
            <person name="Sun Q."/>
            <person name="Inoue M."/>
        </authorList>
    </citation>
    <scope>NUCLEOTIDE SEQUENCE</scope>
    <source>
        <strain evidence="1">JCM 12289</strain>
    </source>
</reference>
<sequence length="154" mass="17589">MRHSPTEFKAAVTSGDSDRVNATIEEVKDAEMAECAYLFVNSIEVFSNCYYVENGYQRLSVIRFLRQLYTAHLPIAYRDLFWELLLDAIVDEDGRVRKAALKAMDKVIFFTGYREQSVEPMRTDLAEIADTHVPTYSEIHSALKTAEKNTGKPL</sequence>
<evidence type="ECO:0000313" key="3">
    <source>
        <dbReference type="Proteomes" id="UP000830542"/>
    </source>
</evidence>
<accession>A0AAV3SD88</accession>
<dbReference type="Proteomes" id="UP001500962">
    <property type="component" value="Unassembled WGS sequence"/>
</dbReference>
<organism evidence="1 4">
    <name type="scientific">Halococcus dombrowskii</name>
    <dbReference type="NCBI Taxonomy" id="179637"/>
    <lineage>
        <taxon>Archaea</taxon>
        <taxon>Methanobacteriati</taxon>
        <taxon>Methanobacteriota</taxon>
        <taxon>Stenosarchaea group</taxon>
        <taxon>Halobacteria</taxon>
        <taxon>Halobacteriales</taxon>
        <taxon>Halococcaceae</taxon>
        <taxon>Halococcus</taxon>
    </lineage>
</organism>
<dbReference type="InterPro" id="IPR016024">
    <property type="entry name" value="ARM-type_fold"/>
</dbReference>
<evidence type="ECO:0000313" key="4">
    <source>
        <dbReference type="Proteomes" id="UP001500962"/>
    </source>
</evidence>
<reference evidence="1" key="1">
    <citation type="journal article" date="2014" name="Int. J. Syst. Evol. Microbiol.">
        <title>Complete genome sequence of Corynebacterium casei LMG S-19264T (=DSM 44701T), isolated from a smear-ripened cheese.</title>
        <authorList>
            <consortium name="US DOE Joint Genome Institute (JGI-PGF)"/>
            <person name="Walter F."/>
            <person name="Albersmeier A."/>
            <person name="Kalinowski J."/>
            <person name="Ruckert C."/>
        </authorList>
    </citation>
    <scope>NUCLEOTIDE SEQUENCE</scope>
    <source>
        <strain evidence="1">JCM 12289</strain>
    </source>
</reference>